<sequence length="30" mass="3610">MMILVFAEAEKYTRIVAVIIDRKNIQWMNL</sequence>
<accession>A0A5J4S2W7</accession>
<comment type="caution">
    <text evidence="1">The sequence shown here is derived from an EMBL/GenBank/DDBJ whole genome shotgun (WGS) entry which is preliminary data.</text>
</comment>
<name>A0A5J4S2W7_9ZZZZ</name>
<dbReference type="AlphaFoldDB" id="A0A5J4S2W7"/>
<reference evidence="1" key="1">
    <citation type="submission" date="2019-03" db="EMBL/GenBank/DDBJ databases">
        <title>Single cell metagenomics reveals metabolic interactions within the superorganism composed of flagellate Streblomastix strix and complex community of Bacteroidetes bacteria on its surface.</title>
        <authorList>
            <person name="Treitli S.C."/>
            <person name="Kolisko M."/>
            <person name="Husnik F."/>
            <person name="Keeling P."/>
            <person name="Hampl V."/>
        </authorList>
    </citation>
    <scope>NUCLEOTIDE SEQUENCE</scope>
    <source>
        <strain evidence="1">STM</strain>
    </source>
</reference>
<organism evidence="1">
    <name type="scientific">termite gut metagenome</name>
    <dbReference type="NCBI Taxonomy" id="433724"/>
    <lineage>
        <taxon>unclassified sequences</taxon>
        <taxon>metagenomes</taxon>
        <taxon>organismal metagenomes</taxon>
    </lineage>
</organism>
<proteinExistence type="predicted"/>
<dbReference type="EMBL" id="SNRY01000452">
    <property type="protein sequence ID" value="KAA6340547.1"/>
    <property type="molecule type" value="Genomic_DNA"/>
</dbReference>
<evidence type="ECO:0000313" key="1">
    <source>
        <dbReference type="EMBL" id="KAA6340547.1"/>
    </source>
</evidence>
<protein>
    <submittedName>
        <fullName evidence="1">Uncharacterized protein</fullName>
    </submittedName>
</protein>
<gene>
    <name evidence="1" type="ORF">EZS27_011589</name>
</gene>